<reference evidence="2" key="1">
    <citation type="submission" date="2019-11" db="EMBL/GenBank/DDBJ databases">
        <authorList>
            <person name="Feng L."/>
        </authorList>
    </citation>
    <scope>NUCLEOTIDE SEQUENCE</scope>
    <source>
        <strain evidence="2">BbreveLFYP81</strain>
    </source>
</reference>
<keyword evidence="1" id="KW-0472">Membrane</keyword>
<name>A0A6N2U4I7_BIFBR</name>
<dbReference type="EMBL" id="CACRSN010000009">
    <property type="protein sequence ID" value="VYT11493.1"/>
    <property type="molecule type" value="Genomic_DNA"/>
</dbReference>
<keyword evidence="1" id="KW-1133">Transmembrane helix</keyword>
<keyword evidence="1" id="KW-0812">Transmembrane</keyword>
<evidence type="ECO:0000313" key="2">
    <source>
        <dbReference type="EMBL" id="VYT11493.1"/>
    </source>
</evidence>
<sequence length="201" mass="22121">MNKWVLLGLKVIIALVWLACLWSQTFAAPILSEAMAGLYSSQVAMRWPYLIMGMLFLVCVEIAFAAVWRLLSLSGSGTVFTATAMPCVNWVLGCAAIATALTVLVSLCFLISGWHDATMQAMDYYTIALVLGVAILAEIGFMLLMVVMKGRMHLFQRRQLQVLCSDARMSSCSDMQARHPFAYESYDGFGLVDVRVVTGIV</sequence>
<dbReference type="Pfam" id="PF11188">
    <property type="entry name" value="DUF2975"/>
    <property type="match status" value="1"/>
</dbReference>
<feature type="transmembrane region" description="Helical" evidence="1">
    <location>
        <begin position="51"/>
        <end position="71"/>
    </location>
</feature>
<dbReference type="AlphaFoldDB" id="A0A6N2U4I7"/>
<accession>A0A6N2U4I7</accession>
<evidence type="ECO:0000256" key="1">
    <source>
        <dbReference type="SAM" id="Phobius"/>
    </source>
</evidence>
<dbReference type="RefSeq" id="WP_421727374.1">
    <property type="nucleotide sequence ID" value="NZ_CACRSN010000009.1"/>
</dbReference>
<gene>
    <name evidence="2" type="ORF">BBLFYP81_01691</name>
</gene>
<organism evidence="2">
    <name type="scientific">Bifidobacterium breve</name>
    <dbReference type="NCBI Taxonomy" id="1685"/>
    <lineage>
        <taxon>Bacteria</taxon>
        <taxon>Bacillati</taxon>
        <taxon>Actinomycetota</taxon>
        <taxon>Actinomycetes</taxon>
        <taxon>Bifidobacteriales</taxon>
        <taxon>Bifidobacteriaceae</taxon>
        <taxon>Bifidobacterium</taxon>
    </lineage>
</organism>
<feature type="transmembrane region" description="Helical" evidence="1">
    <location>
        <begin position="124"/>
        <end position="148"/>
    </location>
</feature>
<proteinExistence type="predicted"/>
<dbReference type="InterPro" id="IPR021354">
    <property type="entry name" value="DUF2975"/>
</dbReference>
<protein>
    <submittedName>
        <fullName evidence="2">Uncharacterized protein</fullName>
    </submittedName>
</protein>
<feature type="transmembrane region" description="Helical" evidence="1">
    <location>
        <begin position="91"/>
        <end position="112"/>
    </location>
</feature>